<evidence type="ECO:0000256" key="1">
    <source>
        <dbReference type="ARBA" id="ARBA00004120"/>
    </source>
</evidence>
<feature type="compositionally biased region" description="Acidic residues" evidence="4">
    <location>
        <begin position="636"/>
        <end position="659"/>
    </location>
</feature>
<dbReference type="InterPro" id="IPR056327">
    <property type="entry name" value="ARMC9_CTLH-like_dom"/>
</dbReference>
<dbReference type="Pfam" id="PF23138">
    <property type="entry name" value="CTLH_Armc9"/>
    <property type="match status" value="1"/>
</dbReference>
<dbReference type="EMBL" id="JADGJH010001661">
    <property type="protein sequence ID" value="KAJ3111158.1"/>
    <property type="molecule type" value="Genomic_DNA"/>
</dbReference>
<name>A0AAD5X9Z9_9FUNG</name>
<comment type="caution">
    <text evidence="7">The sequence shown here is derived from an EMBL/GenBank/DDBJ whole genome shotgun (WGS) entry which is preliminary data.</text>
</comment>
<evidence type="ECO:0000313" key="8">
    <source>
        <dbReference type="Proteomes" id="UP001211907"/>
    </source>
</evidence>
<dbReference type="PANTHER" id="PTHR14881:SF4">
    <property type="entry name" value="LISH DOMAIN-CONTAINING PROTEIN ARMC9"/>
    <property type="match status" value="1"/>
</dbReference>
<gene>
    <name evidence="7" type="primary">ARMC9</name>
    <name evidence="7" type="ORF">HK100_002789</name>
</gene>
<keyword evidence="8" id="KW-1185">Reference proteome</keyword>
<evidence type="ECO:0000259" key="6">
    <source>
        <dbReference type="Pfam" id="PF23138"/>
    </source>
</evidence>
<dbReference type="GO" id="GO:0005814">
    <property type="term" value="C:centriole"/>
    <property type="evidence" value="ECO:0007669"/>
    <property type="project" value="TreeGrafter"/>
</dbReference>
<comment type="subcellular location">
    <subcellularLocation>
        <location evidence="1">Cytoplasm</location>
        <location evidence="1">Cytoskeleton</location>
        <location evidence="1">Cilium basal body</location>
    </subcellularLocation>
</comment>
<keyword evidence="3" id="KW-0966">Cell projection</keyword>
<feature type="domain" description="LisH" evidence="5">
    <location>
        <begin position="503"/>
        <end position="619"/>
    </location>
</feature>
<protein>
    <submittedName>
        <fullName evidence="7">LisH domain-containing protein armc9</fullName>
    </submittedName>
</protein>
<feature type="domain" description="ARMC9 CTLH-like" evidence="6">
    <location>
        <begin position="63"/>
        <end position="194"/>
    </location>
</feature>
<organism evidence="7 8">
    <name type="scientific">Physocladia obscura</name>
    <dbReference type="NCBI Taxonomy" id="109957"/>
    <lineage>
        <taxon>Eukaryota</taxon>
        <taxon>Fungi</taxon>
        <taxon>Fungi incertae sedis</taxon>
        <taxon>Chytridiomycota</taxon>
        <taxon>Chytridiomycota incertae sedis</taxon>
        <taxon>Chytridiomycetes</taxon>
        <taxon>Chytridiales</taxon>
        <taxon>Chytriomycetaceae</taxon>
        <taxon>Physocladia</taxon>
    </lineage>
</organism>
<evidence type="ECO:0000259" key="5">
    <source>
        <dbReference type="Pfam" id="PF21050"/>
    </source>
</evidence>
<feature type="region of interest" description="Disordered" evidence="4">
    <location>
        <begin position="625"/>
        <end position="672"/>
    </location>
</feature>
<feature type="region of interest" description="Disordered" evidence="4">
    <location>
        <begin position="327"/>
        <end position="346"/>
    </location>
</feature>
<reference evidence="7" key="1">
    <citation type="submission" date="2020-05" db="EMBL/GenBank/DDBJ databases">
        <title>Phylogenomic resolution of chytrid fungi.</title>
        <authorList>
            <person name="Stajich J.E."/>
            <person name="Amses K."/>
            <person name="Simmons R."/>
            <person name="Seto K."/>
            <person name="Myers J."/>
            <person name="Bonds A."/>
            <person name="Quandt C.A."/>
            <person name="Barry K."/>
            <person name="Liu P."/>
            <person name="Grigoriev I."/>
            <person name="Longcore J.E."/>
            <person name="James T.Y."/>
        </authorList>
    </citation>
    <scope>NUCLEOTIDE SEQUENCE</scope>
    <source>
        <strain evidence="7">JEL0513</strain>
    </source>
</reference>
<dbReference type="InterPro" id="IPR048959">
    <property type="entry name" value="ARMC9_ARM_dom"/>
</dbReference>
<dbReference type="Gene3D" id="1.25.10.10">
    <property type="entry name" value="Leucine-rich Repeat Variant"/>
    <property type="match status" value="1"/>
</dbReference>
<dbReference type="Pfam" id="PF21050">
    <property type="entry name" value="ARMC9_ARM"/>
    <property type="match status" value="1"/>
</dbReference>
<accession>A0AAD5X9Z9</accession>
<dbReference type="GO" id="GO:0036064">
    <property type="term" value="C:ciliary basal body"/>
    <property type="evidence" value="ECO:0007669"/>
    <property type="project" value="InterPro"/>
</dbReference>
<feature type="region of interest" description="Disordered" evidence="4">
    <location>
        <begin position="737"/>
        <end position="762"/>
    </location>
</feature>
<proteinExistence type="predicted"/>
<evidence type="ECO:0000256" key="3">
    <source>
        <dbReference type="ARBA" id="ARBA00023273"/>
    </source>
</evidence>
<dbReference type="SUPFAM" id="SSF48371">
    <property type="entry name" value="ARM repeat"/>
    <property type="match status" value="1"/>
</dbReference>
<dbReference type="Proteomes" id="UP001211907">
    <property type="component" value="Unassembled WGS sequence"/>
</dbReference>
<feature type="compositionally biased region" description="Basic and acidic residues" evidence="4">
    <location>
        <begin position="739"/>
        <end position="755"/>
    </location>
</feature>
<dbReference type="GO" id="GO:0060271">
    <property type="term" value="P:cilium assembly"/>
    <property type="evidence" value="ECO:0007669"/>
    <property type="project" value="InterPro"/>
</dbReference>
<feature type="compositionally biased region" description="Basic and acidic residues" evidence="4">
    <location>
        <begin position="329"/>
        <end position="341"/>
    </location>
</feature>
<dbReference type="AlphaFoldDB" id="A0AAD5X9Z9"/>
<dbReference type="InterPro" id="IPR016024">
    <property type="entry name" value="ARM-type_fold"/>
</dbReference>
<dbReference type="GO" id="GO:0097542">
    <property type="term" value="C:ciliary tip"/>
    <property type="evidence" value="ECO:0007669"/>
    <property type="project" value="TreeGrafter"/>
</dbReference>
<evidence type="ECO:0000256" key="4">
    <source>
        <dbReference type="SAM" id="MobiDB-lite"/>
    </source>
</evidence>
<dbReference type="InterPro" id="IPR011989">
    <property type="entry name" value="ARM-like"/>
</dbReference>
<evidence type="ECO:0000256" key="2">
    <source>
        <dbReference type="ARBA" id="ARBA00022794"/>
    </source>
</evidence>
<evidence type="ECO:0000313" key="7">
    <source>
        <dbReference type="EMBL" id="KAJ3111158.1"/>
    </source>
</evidence>
<dbReference type="PANTHER" id="PTHR14881">
    <property type="entry name" value="LISH DOMAIN-CONTAINING PROTEIN ARMC9"/>
    <property type="match status" value="1"/>
</dbReference>
<keyword evidence="2" id="KW-0970">Cilium biogenesis/degradation</keyword>
<dbReference type="InterPro" id="IPR040369">
    <property type="entry name" value="ARMC9"/>
</dbReference>
<sequence length="780" mass="88591">MLLDSTREIETNALIREYFNYADYRATANAFDVECGLKGRIPAEEENIIDEENPEALTKLEESKNRFLIAFHDGDRKQFFALWDKHFPSETVKTDPLYSKIEFQISIYFAVFPIHPYVNPVASKRLTIKSTMDAFKTFLETRGAELCKTTQFLPFYALPYVPNARAHPSFNEIFTQRHATDLESRLNSFLSSALRASHVPRLLKILGGVDMRSLEQAKEKEAEIRMLTLQLHDFQDTEREILTKHRGLQRDYHNLLTIASELVQTIAACINGEKITSAYLSSICQRVAEFKRKTTTGLSAPRANEKITNDEESISVGKTSLIIETSHQTSHERQETMHESSDSYTSRLNDNINSSIRNELQPNLNFGAILHDLTPTSDNNTSRRQAFILQALRRKLSNGAEKRSILKTYIEHDFLGVLSGHGIVIPLIQTGSYIVREQFARLLNTISSECIGRDYLLGTETRIISILVDAMMAETKDSLYQQNLLGTLQKLSLRRSAQTIMNNMNMLEFLHNFLESSDSLSDYTCEYGTALFMNLCLRTDGRKQCLKNPVKTLETLLNLLEIDSMQIQTYVNGALYSLLSEKEFRNCAKQLRLEDSLRFLQNSANEQVKGQIKFVLEQLSSAISVESASEDSRSEDGDDEDEENDEDDIDQEQEEDFDDLFPQNRNEKSGDDALLPYCRVNNVKKSASQISGGLVGNIDNDETQKIYIATSPERNLSSRSSTPKLIRHPVVTASVPWPKDTEMRESVSKEPEKKAAGASKRITNVPTTEKEFVENSCYIL</sequence>